<comment type="caution">
    <text evidence="2">The sequence shown here is derived from an EMBL/GenBank/DDBJ whole genome shotgun (WGS) entry which is preliminary data.</text>
</comment>
<dbReference type="EMBL" id="JANTQA010000023">
    <property type="protein sequence ID" value="KAJ3444404.1"/>
    <property type="molecule type" value="Genomic_DNA"/>
</dbReference>
<evidence type="ECO:0000313" key="2">
    <source>
        <dbReference type="EMBL" id="KAJ3444404.1"/>
    </source>
</evidence>
<gene>
    <name evidence="2" type="ORF">M0812_10257</name>
</gene>
<dbReference type="AlphaFoldDB" id="A0AAV7ZR47"/>
<proteinExistence type="predicted"/>
<name>A0AAV7ZR47_9EUKA</name>
<sequence>METEDTGGFNESFSRSDFLRLSSFMNSGGLFPQQDENSQLNETQQSIGINLDSNLGLNSGMDSFGIFQDKSDPFRMLRSYQNSISTLNEEQQQQLYLLQKQIQQQQQQQKQKQQQQQQQQQYEEEQDQKFKIPEKPNQIIQKNQREKIKKVVKENDEMKQQIEELVNILHELKEQIETEIQIREEREEEIEKYQDLFRQLILKGVSLNPEDY</sequence>
<organism evidence="2 3">
    <name type="scientific">Anaeramoeba flamelloides</name>
    <dbReference type="NCBI Taxonomy" id="1746091"/>
    <lineage>
        <taxon>Eukaryota</taxon>
        <taxon>Metamonada</taxon>
        <taxon>Anaeramoebidae</taxon>
        <taxon>Anaeramoeba</taxon>
    </lineage>
</organism>
<keyword evidence="1" id="KW-0175">Coiled coil</keyword>
<feature type="coiled-coil region" evidence="1">
    <location>
        <begin position="88"/>
        <end position="203"/>
    </location>
</feature>
<accession>A0AAV7ZR47</accession>
<evidence type="ECO:0000313" key="3">
    <source>
        <dbReference type="Proteomes" id="UP001146793"/>
    </source>
</evidence>
<evidence type="ECO:0000256" key="1">
    <source>
        <dbReference type="SAM" id="Coils"/>
    </source>
</evidence>
<dbReference type="Proteomes" id="UP001146793">
    <property type="component" value="Unassembled WGS sequence"/>
</dbReference>
<protein>
    <submittedName>
        <fullName evidence="2">Uncharacterized protein</fullName>
    </submittedName>
</protein>
<reference evidence="2" key="1">
    <citation type="submission" date="2022-08" db="EMBL/GenBank/DDBJ databases">
        <title>Novel sulphate-reducing endosymbionts in the free-living metamonad Anaeramoeba.</title>
        <authorList>
            <person name="Jerlstrom-Hultqvist J."/>
            <person name="Cepicka I."/>
            <person name="Gallot-Lavallee L."/>
            <person name="Salas-Leiva D."/>
            <person name="Curtis B.A."/>
            <person name="Zahonova K."/>
            <person name="Pipaliya S."/>
            <person name="Dacks J."/>
            <person name="Roger A.J."/>
        </authorList>
    </citation>
    <scope>NUCLEOTIDE SEQUENCE</scope>
    <source>
        <strain evidence="2">Busselton2</strain>
    </source>
</reference>